<keyword evidence="3" id="KW-0413">Isomerase</keyword>
<protein>
    <submittedName>
        <fullName evidence="3 4">Phosphoglycerate mutase</fullName>
        <ecNumber evidence="3">5.4.2.12</ecNumber>
    </submittedName>
</protein>
<dbReference type="AlphaFoldDB" id="A0A1Q9AAF8"/>
<dbReference type="SUPFAM" id="SSF53254">
    <property type="entry name" value="Phosphoglycerate mutase-like"/>
    <property type="match status" value="1"/>
</dbReference>
<dbReference type="InterPro" id="IPR001345">
    <property type="entry name" value="PG/BPGM_mutase_AS"/>
</dbReference>
<dbReference type="EC" id="5.4.2.12" evidence="3"/>
<reference evidence="3 6" key="2">
    <citation type="submission" date="2020-08" db="EMBL/GenBank/DDBJ databases">
        <title>Genomic Encyclopedia of Type Strains, Phase IV (KMG-IV): sequencing the most valuable type-strain genomes for metagenomic binning, comparative biology and taxonomic classification.</title>
        <authorList>
            <person name="Goeker M."/>
        </authorList>
    </citation>
    <scope>NUCLEOTIDE SEQUENCE [LARGE SCALE GENOMIC DNA]</scope>
    <source>
        <strain evidence="3 6">DSM 100021</strain>
    </source>
</reference>
<dbReference type="PROSITE" id="PS00175">
    <property type="entry name" value="PG_MUTASE"/>
    <property type="match status" value="1"/>
</dbReference>
<name>A0A1Q9AAF8_9HYPH</name>
<dbReference type="EMBL" id="JACIED010000002">
    <property type="protein sequence ID" value="MBB4007034.1"/>
    <property type="molecule type" value="Genomic_DNA"/>
</dbReference>
<dbReference type="Proteomes" id="UP000185598">
    <property type="component" value="Unassembled WGS sequence"/>
</dbReference>
<dbReference type="InterPro" id="IPR050275">
    <property type="entry name" value="PGM_Phosphatase"/>
</dbReference>
<dbReference type="Proteomes" id="UP000544107">
    <property type="component" value="Unassembled WGS sequence"/>
</dbReference>
<evidence type="ECO:0000256" key="1">
    <source>
        <dbReference type="PIRSR" id="PIRSR613078-1"/>
    </source>
</evidence>
<feature type="binding site" evidence="2">
    <location>
        <position position="62"/>
    </location>
    <ligand>
        <name>substrate</name>
    </ligand>
</feature>
<dbReference type="GO" id="GO:0005737">
    <property type="term" value="C:cytoplasm"/>
    <property type="evidence" value="ECO:0007669"/>
    <property type="project" value="TreeGrafter"/>
</dbReference>
<sequence length="196" mass="22087">MVLYVIRHGQTDWNAEGRFQGQTDIPLNATGRGQAMRNGETLAHVLGDTVSSFDFVASPLGRTRETMQRVRTEMGLDPEAYRTDDRLKEICFGDWEGHTTAELKQLFPDRVKQRSRGKWDFIAPGQNAESYEILSWRTGAWLASVNRPTVAVTHGGIIRSLFRLVGNVDVEEAATMGVPQDRILLVDVENNQLTWL</sequence>
<organism evidence="4 5">
    <name type="scientific">Allorhizobium taibaishanense</name>
    <dbReference type="NCBI Taxonomy" id="887144"/>
    <lineage>
        <taxon>Bacteria</taxon>
        <taxon>Pseudomonadati</taxon>
        <taxon>Pseudomonadota</taxon>
        <taxon>Alphaproteobacteria</taxon>
        <taxon>Hyphomicrobiales</taxon>
        <taxon>Rhizobiaceae</taxon>
        <taxon>Rhizobium/Agrobacterium group</taxon>
        <taxon>Allorhizobium</taxon>
    </lineage>
</organism>
<dbReference type="PANTHER" id="PTHR48100">
    <property type="entry name" value="BROAD-SPECIFICITY PHOSPHATASE YOR283W-RELATED"/>
    <property type="match status" value="1"/>
</dbReference>
<dbReference type="RefSeq" id="WP_075612974.1">
    <property type="nucleotide sequence ID" value="NZ_JACIED010000002.1"/>
</dbReference>
<evidence type="ECO:0000313" key="4">
    <source>
        <dbReference type="EMBL" id="OLP51845.1"/>
    </source>
</evidence>
<dbReference type="PIRSF" id="PIRSF000709">
    <property type="entry name" value="6PFK_2-Ptase"/>
    <property type="match status" value="1"/>
</dbReference>
<proteinExistence type="predicted"/>
<comment type="caution">
    <text evidence="4">The sequence shown here is derived from an EMBL/GenBank/DDBJ whole genome shotgun (WGS) entry which is preliminary data.</text>
</comment>
<evidence type="ECO:0000256" key="2">
    <source>
        <dbReference type="PIRSR" id="PIRSR613078-2"/>
    </source>
</evidence>
<dbReference type="Pfam" id="PF00300">
    <property type="entry name" value="His_Phos_1"/>
    <property type="match status" value="1"/>
</dbReference>
<feature type="active site" description="Tele-phosphohistidine intermediate" evidence="1">
    <location>
        <position position="8"/>
    </location>
</feature>
<dbReference type="SMART" id="SM00855">
    <property type="entry name" value="PGAM"/>
    <property type="match status" value="1"/>
</dbReference>
<dbReference type="InterPro" id="IPR029033">
    <property type="entry name" value="His_PPase_superfam"/>
</dbReference>
<dbReference type="STRING" id="887144.BJF91_23210"/>
<evidence type="ECO:0000313" key="5">
    <source>
        <dbReference type="Proteomes" id="UP000185598"/>
    </source>
</evidence>
<accession>A0A1Q9AAF8</accession>
<reference evidence="4 5" key="1">
    <citation type="submission" date="2016-09" db="EMBL/GenBank/DDBJ databases">
        <title>Rhizobium oryziradicis sp. nov., isolated from the root of rice.</title>
        <authorList>
            <person name="Zhao J."/>
            <person name="Zhang X."/>
        </authorList>
    </citation>
    <scope>NUCLEOTIDE SEQUENCE [LARGE SCALE GENOMIC DNA]</scope>
    <source>
        <strain evidence="4 5">14971</strain>
    </source>
</reference>
<dbReference type="EMBL" id="MKIN01000018">
    <property type="protein sequence ID" value="OLP51845.1"/>
    <property type="molecule type" value="Genomic_DNA"/>
</dbReference>
<dbReference type="CDD" id="cd07067">
    <property type="entry name" value="HP_PGM_like"/>
    <property type="match status" value="1"/>
</dbReference>
<evidence type="ECO:0000313" key="3">
    <source>
        <dbReference type="EMBL" id="MBB4007034.1"/>
    </source>
</evidence>
<dbReference type="InterPro" id="IPR013078">
    <property type="entry name" value="His_Pase_superF_clade-1"/>
</dbReference>
<evidence type="ECO:0000313" key="6">
    <source>
        <dbReference type="Proteomes" id="UP000544107"/>
    </source>
</evidence>
<dbReference type="GO" id="GO:0004619">
    <property type="term" value="F:phosphoglycerate mutase activity"/>
    <property type="evidence" value="ECO:0007669"/>
    <property type="project" value="UniProtKB-EC"/>
</dbReference>
<feature type="binding site" evidence="2">
    <location>
        <begin position="7"/>
        <end position="14"/>
    </location>
    <ligand>
        <name>substrate</name>
    </ligand>
</feature>
<gene>
    <name evidence="4" type="ORF">BJF91_23210</name>
    <name evidence="3" type="ORF">GGQ71_001297</name>
</gene>
<dbReference type="OrthoDB" id="9781415at2"/>
<dbReference type="Gene3D" id="3.40.50.1240">
    <property type="entry name" value="Phosphoglycerate mutase-like"/>
    <property type="match status" value="1"/>
</dbReference>
<feature type="active site" description="Proton donor/acceptor" evidence="1">
    <location>
        <position position="89"/>
    </location>
</feature>
<keyword evidence="5" id="KW-1185">Reference proteome</keyword>
<dbReference type="GO" id="GO:0016791">
    <property type="term" value="F:phosphatase activity"/>
    <property type="evidence" value="ECO:0007669"/>
    <property type="project" value="TreeGrafter"/>
</dbReference>
<dbReference type="PANTHER" id="PTHR48100:SF59">
    <property type="entry name" value="ADENOSYLCOBALAMIN_ALPHA-RIBAZOLE PHOSPHATASE"/>
    <property type="match status" value="1"/>
</dbReference>